<dbReference type="GO" id="GO:0005886">
    <property type="term" value="C:plasma membrane"/>
    <property type="evidence" value="ECO:0007669"/>
    <property type="project" value="TreeGrafter"/>
</dbReference>
<proteinExistence type="predicted"/>
<dbReference type="GO" id="GO:0004713">
    <property type="term" value="F:protein tyrosine kinase activity"/>
    <property type="evidence" value="ECO:0007669"/>
    <property type="project" value="TreeGrafter"/>
</dbReference>
<evidence type="ECO:0000256" key="2">
    <source>
        <dbReference type="ARBA" id="ARBA00022840"/>
    </source>
</evidence>
<organism evidence="6 8">
    <name type="scientific">Acidipropionibacterium acidipropionici</name>
    <dbReference type="NCBI Taxonomy" id="1748"/>
    <lineage>
        <taxon>Bacteria</taxon>
        <taxon>Bacillati</taxon>
        <taxon>Actinomycetota</taxon>
        <taxon>Actinomycetes</taxon>
        <taxon>Propionibacteriales</taxon>
        <taxon>Propionibacteriaceae</taxon>
        <taxon>Acidipropionibacterium</taxon>
    </lineage>
</organism>
<gene>
    <name evidence="7" type="ORF">A8L58_14155</name>
    <name evidence="6" type="ORF">AXH35_12705</name>
</gene>
<evidence type="ECO:0000313" key="6">
    <source>
        <dbReference type="EMBL" id="AMS06170.1"/>
    </source>
</evidence>
<evidence type="ECO:0000313" key="8">
    <source>
        <dbReference type="Proteomes" id="UP000075221"/>
    </source>
</evidence>
<evidence type="ECO:0000313" key="7">
    <source>
        <dbReference type="EMBL" id="AOZ47630.1"/>
    </source>
</evidence>
<dbReference type="SUPFAM" id="SSF52540">
    <property type="entry name" value="P-loop containing nucleoside triphosphate hydrolases"/>
    <property type="match status" value="1"/>
</dbReference>
<dbReference type="InterPro" id="IPR050445">
    <property type="entry name" value="Bact_polysacc_biosynth/exp"/>
</dbReference>
<feature type="domain" description="CobQ/CobB/MinD/ParA nucleotide binding" evidence="5">
    <location>
        <begin position="232"/>
        <end position="404"/>
    </location>
</feature>
<dbReference type="Pfam" id="PF01656">
    <property type="entry name" value="CbiA"/>
    <property type="match status" value="1"/>
</dbReference>
<protein>
    <recommendedName>
        <fullName evidence="5">CobQ/CobB/MinD/ParA nucleotide binding domain-containing protein</fullName>
    </recommendedName>
</protein>
<dbReference type="InterPro" id="IPR005702">
    <property type="entry name" value="Wzc-like_C"/>
</dbReference>
<evidence type="ECO:0000256" key="3">
    <source>
        <dbReference type="SAM" id="MobiDB-lite"/>
    </source>
</evidence>
<dbReference type="Proteomes" id="UP000075221">
    <property type="component" value="Chromosome"/>
</dbReference>
<keyword evidence="2" id="KW-0067">ATP-binding</keyword>
<keyword evidence="9" id="KW-1185">Reference proteome</keyword>
<dbReference type="AlphaFoldDB" id="A0AAC8YGJ1"/>
<dbReference type="EMBL" id="CP014352">
    <property type="protein sequence ID" value="AMS06170.1"/>
    <property type="molecule type" value="Genomic_DNA"/>
</dbReference>
<evidence type="ECO:0000256" key="1">
    <source>
        <dbReference type="ARBA" id="ARBA00022741"/>
    </source>
</evidence>
<dbReference type="GO" id="GO:0005524">
    <property type="term" value="F:ATP binding"/>
    <property type="evidence" value="ECO:0007669"/>
    <property type="project" value="UniProtKB-KW"/>
</dbReference>
<dbReference type="InterPro" id="IPR002586">
    <property type="entry name" value="CobQ/CobB/MinD/ParA_Nub-bd_dom"/>
</dbReference>
<dbReference type="PANTHER" id="PTHR32309:SF13">
    <property type="entry name" value="FERRIC ENTEROBACTIN TRANSPORT PROTEIN FEPE"/>
    <property type="match status" value="1"/>
</dbReference>
<keyword evidence="4" id="KW-0812">Transmembrane</keyword>
<dbReference type="InterPro" id="IPR027417">
    <property type="entry name" value="P-loop_NTPase"/>
</dbReference>
<dbReference type="CDD" id="cd05387">
    <property type="entry name" value="BY-kinase"/>
    <property type="match status" value="1"/>
</dbReference>
<accession>A0AAC8YGJ1</accession>
<keyword evidence="1" id="KW-0547">Nucleotide-binding</keyword>
<keyword evidence="4" id="KW-0472">Membrane</keyword>
<keyword evidence="4" id="KW-1133">Transmembrane helix</keyword>
<dbReference type="EMBL" id="CP015970">
    <property type="protein sequence ID" value="AOZ47630.1"/>
    <property type="molecule type" value="Genomic_DNA"/>
</dbReference>
<dbReference type="NCBIfam" id="TIGR01007">
    <property type="entry name" value="eps_fam"/>
    <property type="match status" value="1"/>
</dbReference>
<evidence type="ECO:0000313" key="9">
    <source>
        <dbReference type="Proteomes" id="UP000178666"/>
    </source>
</evidence>
<dbReference type="PANTHER" id="PTHR32309">
    <property type="entry name" value="TYROSINE-PROTEIN KINASE"/>
    <property type="match status" value="1"/>
</dbReference>
<name>A0AAC8YGJ1_9ACTN</name>
<dbReference type="Gene3D" id="3.40.50.300">
    <property type="entry name" value="P-loop containing nucleotide triphosphate hydrolases"/>
    <property type="match status" value="1"/>
</dbReference>
<evidence type="ECO:0000259" key="5">
    <source>
        <dbReference type="Pfam" id="PF01656"/>
    </source>
</evidence>
<evidence type="ECO:0000256" key="4">
    <source>
        <dbReference type="SAM" id="Phobius"/>
    </source>
</evidence>
<sequence>MVLPARYTSQASAYVRVSVPKSASGTADSNAYFNASQLASEKVKAFVPLFTSETVAQAVITQLGLSTTPAELASGLSASNAANSLTIDVTATGDSSEQSKKIADAVVNQSASQVRRLEGATSPVQVVMLSPASLSQTTKSPSPIKYLAAGVLAGLLLGYAFALARHHFDTRLRTADDITERFTTPILAVLPQSKAIARTQAASEGDFHAGEALRKLRTNLRYANVDHQARVILITSPQQNDGKSSVAANLAKVIAMAGDDVVIIDADLRRPSVADTYGIRGPLGLLQVLVGSARVENVLRPSRIAGLSILPTFDTPPNPSELLGSDRMAELVKYLSRDRTVILDAPPVLPVTDAVVLAHLADAVVMVASAGRTRAEQLDHALGAIERGEGDVAGVVLNRAASSKLARLRYGDSEYSYASGSESEYVRADRPTPSSDRGTETPVPDSEELSATRRMSAISASDSEPNPHANDHAGSREPVHQTRTTSRRLKRAQPDELD</sequence>
<feature type="region of interest" description="Disordered" evidence="3">
    <location>
        <begin position="419"/>
        <end position="498"/>
    </location>
</feature>
<dbReference type="Proteomes" id="UP000178666">
    <property type="component" value="Chromosome"/>
</dbReference>
<reference evidence="6 8" key="2">
    <citation type="submission" date="2016-02" db="EMBL/GenBank/DDBJ databases">
        <title>Complete Genome Sequence of Propionibacterium acidipropionici ATCC 55737.</title>
        <authorList>
            <person name="Luna Flores C.H."/>
            <person name="Nielsen L.K."/>
            <person name="Marcellin E."/>
        </authorList>
    </citation>
    <scope>NUCLEOTIDE SEQUENCE [LARGE SCALE GENOMIC DNA]</scope>
    <source>
        <strain evidence="6 8">ATCC 55737</strain>
    </source>
</reference>
<feature type="compositionally biased region" description="Basic and acidic residues" evidence="3">
    <location>
        <begin position="469"/>
        <end position="480"/>
    </location>
</feature>
<reference evidence="7 9" key="1">
    <citation type="journal article" date="2016" name="Plant Dis.">
        <title>Improved production of propionic acid using genome shuffling.</title>
        <authorList>
            <person name="Luna-Flores C.H."/>
            <person name="Palfreyman R.W."/>
            <person name="Kromer J.O."/>
            <person name="Nielsen L.K."/>
            <person name="Marcellin E."/>
        </authorList>
    </citation>
    <scope>NUCLEOTIDE SEQUENCE [LARGE SCALE GENOMIC DNA]</scope>
    <source>
        <strain evidence="7 9">F3E8</strain>
    </source>
</reference>
<feature type="transmembrane region" description="Helical" evidence="4">
    <location>
        <begin position="146"/>
        <end position="164"/>
    </location>
</feature>